<dbReference type="GO" id="GO:0008312">
    <property type="term" value="F:7S RNA binding"/>
    <property type="evidence" value="ECO:0007669"/>
    <property type="project" value="InterPro"/>
</dbReference>
<gene>
    <name evidence="2" type="ORF">C2E20_8130</name>
</gene>
<dbReference type="InterPro" id="IPR026258">
    <property type="entry name" value="SRP68"/>
</dbReference>
<dbReference type="Pfam" id="PF16969">
    <property type="entry name" value="SRP68"/>
    <property type="match status" value="1"/>
</dbReference>
<dbReference type="GO" id="GO:0005786">
    <property type="term" value="C:signal recognition particle, endoplasmic reticulum targeting"/>
    <property type="evidence" value="ECO:0007669"/>
    <property type="project" value="InterPro"/>
</dbReference>
<dbReference type="GO" id="GO:0006614">
    <property type="term" value="P:SRP-dependent cotranslational protein targeting to membrane"/>
    <property type="evidence" value="ECO:0007669"/>
    <property type="project" value="InterPro"/>
</dbReference>
<organism evidence="2 3">
    <name type="scientific">Micractinium conductrix</name>
    <dbReference type="NCBI Taxonomy" id="554055"/>
    <lineage>
        <taxon>Eukaryota</taxon>
        <taxon>Viridiplantae</taxon>
        <taxon>Chlorophyta</taxon>
        <taxon>core chlorophytes</taxon>
        <taxon>Trebouxiophyceae</taxon>
        <taxon>Chlorellales</taxon>
        <taxon>Chlorellaceae</taxon>
        <taxon>Chlorella clade</taxon>
        <taxon>Micractinium</taxon>
    </lineage>
</organism>
<sequence length="254" mass="24817">MLQQPAAAQPGRAAISALRQSQTAEGAVVLTGLQAGSSYDLTAAAHDASSAPVAATAGSYTFSSDGGGGGGAATAPPAQPSIDEPRTVVGASNVTVGGVSGGGGGTGVALWTVVAVPTEGTPGLPVAATGTTAQLTIGELPPGVYLVYAAATAAYTSSATEMLESIGDGGSDLLQSKLASLAAAAQAQRAAATSELHWAGESYRVREDKIRIPLTQAQELEAELEGAMEAEGAGAAAPASQPALYKASGETHQT</sequence>
<dbReference type="AlphaFoldDB" id="A0A2P6V2I8"/>
<name>A0A2P6V2I8_9CHLO</name>
<comment type="caution">
    <text evidence="2">The sequence shown here is derived from an EMBL/GenBank/DDBJ whole genome shotgun (WGS) entry which is preliminary data.</text>
</comment>
<feature type="compositionally biased region" description="Low complexity" evidence="1">
    <location>
        <begin position="229"/>
        <end position="243"/>
    </location>
</feature>
<accession>A0A2P6V2I8</accession>
<evidence type="ECO:0000256" key="1">
    <source>
        <dbReference type="SAM" id="MobiDB-lite"/>
    </source>
</evidence>
<feature type="region of interest" description="Disordered" evidence="1">
    <location>
        <begin position="65"/>
        <end position="85"/>
    </location>
</feature>
<dbReference type="GO" id="GO:0005047">
    <property type="term" value="F:signal recognition particle binding"/>
    <property type="evidence" value="ECO:0007669"/>
    <property type="project" value="InterPro"/>
</dbReference>
<evidence type="ECO:0000313" key="2">
    <source>
        <dbReference type="EMBL" id="PSC68303.1"/>
    </source>
</evidence>
<reference evidence="2 3" key="1">
    <citation type="journal article" date="2018" name="Plant J.">
        <title>Genome sequences of Chlorella sorokiniana UTEX 1602 and Micractinium conductrix SAG 241.80: implications to maltose excretion by a green alga.</title>
        <authorList>
            <person name="Arriola M.B."/>
            <person name="Velmurugan N."/>
            <person name="Zhang Y."/>
            <person name="Plunkett M.H."/>
            <person name="Hondzo H."/>
            <person name="Barney B.M."/>
        </authorList>
    </citation>
    <scope>NUCLEOTIDE SEQUENCE [LARGE SCALE GENOMIC DNA]</scope>
    <source>
        <strain evidence="2 3">SAG 241.80</strain>
    </source>
</reference>
<dbReference type="OrthoDB" id="10255118at2759"/>
<dbReference type="GO" id="GO:0030942">
    <property type="term" value="F:endoplasmic reticulum signal peptide binding"/>
    <property type="evidence" value="ECO:0007669"/>
    <property type="project" value="InterPro"/>
</dbReference>
<proteinExistence type="predicted"/>
<dbReference type="Proteomes" id="UP000239649">
    <property type="component" value="Unassembled WGS sequence"/>
</dbReference>
<protein>
    <submittedName>
        <fullName evidence="2">Signal recognition particle subunit SRP68</fullName>
    </submittedName>
</protein>
<evidence type="ECO:0000313" key="3">
    <source>
        <dbReference type="Proteomes" id="UP000239649"/>
    </source>
</evidence>
<dbReference type="EMBL" id="LHPF02000039">
    <property type="protein sequence ID" value="PSC68303.1"/>
    <property type="molecule type" value="Genomic_DNA"/>
</dbReference>
<feature type="region of interest" description="Disordered" evidence="1">
    <location>
        <begin position="225"/>
        <end position="254"/>
    </location>
</feature>
<keyword evidence="3" id="KW-1185">Reference proteome</keyword>